<organism evidence="1 2">
    <name type="scientific">Trichonephila inaurata madagascariensis</name>
    <dbReference type="NCBI Taxonomy" id="2747483"/>
    <lineage>
        <taxon>Eukaryota</taxon>
        <taxon>Metazoa</taxon>
        <taxon>Ecdysozoa</taxon>
        <taxon>Arthropoda</taxon>
        <taxon>Chelicerata</taxon>
        <taxon>Arachnida</taxon>
        <taxon>Araneae</taxon>
        <taxon>Araneomorphae</taxon>
        <taxon>Entelegynae</taxon>
        <taxon>Araneoidea</taxon>
        <taxon>Nephilidae</taxon>
        <taxon>Trichonephila</taxon>
        <taxon>Trichonephila inaurata</taxon>
    </lineage>
</organism>
<reference evidence="1" key="1">
    <citation type="submission" date="2020-08" db="EMBL/GenBank/DDBJ databases">
        <title>Multicomponent nature underlies the extraordinary mechanical properties of spider dragline silk.</title>
        <authorList>
            <person name="Kono N."/>
            <person name="Nakamura H."/>
            <person name="Mori M."/>
            <person name="Yoshida Y."/>
            <person name="Ohtoshi R."/>
            <person name="Malay A.D."/>
            <person name="Moran D.A.P."/>
            <person name="Tomita M."/>
            <person name="Numata K."/>
            <person name="Arakawa K."/>
        </authorList>
    </citation>
    <scope>NUCLEOTIDE SEQUENCE</scope>
</reference>
<proteinExistence type="predicted"/>
<gene>
    <name evidence="1" type="ORF">TNIN_411281</name>
</gene>
<protein>
    <submittedName>
        <fullName evidence="1">Uncharacterized protein</fullName>
    </submittedName>
</protein>
<comment type="caution">
    <text evidence="1">The sequence shown here is derived from an EMBL/GenBank/DDBJ whole genome shotgun (WGS) entry which is preliminary data.</text>
</comment>
<dbReference type="EMBL" id="BMAV01001853">
    <property type="protein sequence ID" value="GFY40338.1"/>
    <property type="molecule type" value="Genomic_DNA"/>
</dbReference>
<accession>A0A8X7BR78</accession>
<dbReference type="Proteomes" id="UP000886998">
    <property type="component" value="Unassembled WGS sequence"/>
</dbReference>
<keyword evidence="2" id="KW-1185">Reference proteome</keyword>
<sequence length="148" mass="16945">MSMAGYEHSPYSKKRRRLLSNKIFLKFQSVILSVISLCGPHKIVIPNSCVTSSKIYITAIYLTTLDNNSYGVIFLSSSFKNTMHLAFALEQYFKGLKNILTSRTYTRTYLIEHLGRLMANRIEALGCHRDAQDSSEVFEFVEMILSLF</sequence>
<name>A0A8X7BR78_9ARAC</name>
<evidence type="ECO:0000313" key="1">
    <source>
        <dbReference type="EMBL" id="GFY40338.1"/>
    </source>
</evidence>
<dbReference type="AlphaFoldDB" id="A0A8X7BR78"/>
<evidence type="ECO:0000313" key="2">
    <source>
        <dbReference type="Proteomes" id="UP000886998"/>
    </source>
</evidence>